<feature type="compositionally biased region" description="Basic and acidic residues" evidence="1">
    <location>
        <begin position="168"/>
        <end position="191"/>
    </location>
</feature>
<feature type="non-terminal residue" evidence="2">
    <location>
        <position position="1"/>
    </location>
</feature>
<name>A0A6J4QY63_9ACTN</name>
<dbReference type="EMBL" id="CADCUW010000681">
    <property type="protein sequence ID" value="CAA9455717.1"/>
    <property type="molecule type" value="Genomic_DNA"/>
</dbReference>
<feature type="compositionally biased region" description="Basic residues" evidence="1">
    <location>
        <begin position="44"/>
        <end position="63"/>
    </location>
</feature>
<keyword evidence="2" id="KW-0808">Transferase</keyword>
<reference evidence="2" key="1">
    <citation type="submission" date="2020-02" db="EMBL/GenBank/DDBJ databases">
        <authorList>
            <person name="Meier V. D."/>
        </authorList>
    </citation>
    <scope>NUCLEOTIDE SEQUENCE</scope>
    <source>
        <strain evidence="2">AVDCRST_MAG01</strain>
    </source>
</reference>
<feature type="compositionally biased region" description="Basic residues" evidence="1">
    <location>
        <begin position="74"/>
        <end position="85"/>
    </location>
</feature>
<feature type="compositionally biased region" description="Gly residues" evidence="1">
    <location>
        <begin position="155"/>
        <end position="164"/>
    </location>
</feature>
<keyword evidence="2" id="KW-0436">Ligase</keyword>
<evidence type="ECO:0000313" key="2">
    <source>
        <dbReference type="EMBL" id="CAA9455717.1"/>
    </source>
</evidence>
<dbReference type="GO" id="GO:0016740">
    <property type="term" value="F:transferase activity"/>
    <property type="evidence" value="ECO:0007669"/>
    <property type="project" value="UniProtKB-KW"/>
</dbReference>
<keyword evidence="2" id="KW-0315">Glutamine amidotransferase</keyword>
<evidence type="ECO:0000256" key="1">
    <source>
        <dbReference type="SAM" id="MobiDB-lite"/>
    </source>
</evidence>
<feature type="non-terminal residue" evidence="2">
    <location>
        <position position="220"/>
    </location>
</feature>
<feature type="compositionally biased region" description="Low complexity" evidence="1">
    <location>
        <begin position="86"/>
        <end position="102"/>
    </location>
</feature>
<feature type="region of interest" description="Disordered" evidence="1">
    <location>
        <begin position="1"/>
        <end position="220"/>
    </location>
</feature>
<feature type="compositionally biased region" description="Basic and acidic residues" evidence="1">
    <location>
        <begin position="117"/>
        <end position="128"/>
    </location>
</feature>
<dbReference type="AlphaFoldDB" id="A0A6J4QY63"/>
<sequence length="220" mass="23277">EDRGDRLPGKQLRSGRALRRREDGCCAGRAVARRGGPQGGGRRDRARRVLLRRLPTPRRHSPLRGRDGTAGGVCRRRRPGPRRLQRVPGALRGAPAAGGASPEHAHALRLRPCAGAGRDDGDALDRRVRGWGGAYPPRRPQRGELFRGRGDAGASRGGGPGGDALPGEPERVGERHSRCVQRGSERRRDHAAPGARFGPVFGLGGGSEDPALRDGGGGGL</sequence>
<proteinExistence type="predicted"/>
<dbReference type="GO" id="GO:0004642">
    <property type="term" value="F:phosphoribosylformylglycinamidine synthase activity"/>
    <property type="evidence" value="ECO:0007669"/>
    <property type="project" value="UniProtKB-EC"/>
</dbReference>
<gene>
    <name evidence="2" type="ORF">AVDCRST_MAG01-01-5158</name>
</gene>
<feature type="compositionally biased region" description="Basic and acidic residues" evidence="1">
    <location>
        <begin position="141"/>
        <end position="150"/>
    </location>
</feature>
<accession>A0A6J4QY63</accession>
<dbReference type="EC" id="6.3.5.3" evidence="2"/>
<protein>
    <submittedName>
        <fullName evidence="2">Phosphoribosylformylglycinamidine synthase, glutamine amidotransferase subunit</fullName>
        <ecNumber evidence="2">6.3.5.3</ecNumber>
    </submittedName>
</protein>
<organism evidence="2">
    <name type="scientific">uncultured Rubrobacteraceae bacterium</name>
    <dbReference type="NCBI Taxonomy" id="349277"/>
    <lineage>
        <taxon>Bacteria</taxon>
        <taxon>Bacillati</taxon>
        <taxon>Actinomycetota</taxon>
        <taxon>Rubrobacteria</taxon>
        <taxon>Rubrobacterales</taxon>
        <taxon>Rubrobacteraceae</taxon>
        <taxon>environmental samples</taxon>
    </lineage>
</organism>